<dbReference type="PANTHER" id="PTHR43194:SF5">
    <property type="entry name" value="PIMELOYL-[ACYL-CARRIER PROTEIN] METHYL ESTER ESTERASE"/>
    <property type="match status" value="1"/>
</dbReference>
<organism evidence="3 4">
    <name type="scientific">Microbispora hainanensis</name>
    <dbReference type="NCBI Taxonomy" id="568844"/>
    <lineage>
        <taxon>Bacteria</taxon>
        <taxon>Bacillati</taxon>
        <taxon>Actinomycetota</taxon>
        <taxon>Actinomycetes</taxon>
        <taxon>Streptosporangiales</taxon>
        <taxon>Streptosporangiaceae</taxon>
        <taxon>Microbispora</taxon>
    </lineage>
</organism>
<evidence type="ECO:0000256" key="1">
    <source>
        <dbReference type="SAM" id="MobiDB-lite"/>
    </source>
</evidence>
<protein>
    <submittedName>
        <fullName evidence="3">Alpha/beta hydrolase</fullName>
    </submittedName>
</protein>
<evidence type="ECO:0000313" key="3">
    <source>
        <dbReference type="EMBL" id="TQS10541.1"/>
    </source>
</evidence>
<feature type="domain" description="AB hydrolase-1" evidence="2">
    <location>
        <begin position="52"/>
        <end position="287"/>
    </location>
</feature>
<dbReference type="InterPro" id="IPR000073">
    <property type="entry name" value="AB_hydrolase_1"/>
</dbReference>
<dbReference type="PANTHER" id="PTHR43194">
    <property type="entry name" value="HYDROLASE ALPHA/BETA FOLD FAMILY"/>
    <property type="match status" value="1"/>
</dbReference>
<dbReference type="AlphaFoldDB" id="A0A544Y1B7"/>
<dbReference type="EMBL" id="VIRM01000083">
    <property type="protein sequence ID" value="TQS10541.1"/>
    <property type="molecule type" value="Genomic_DNA"/>
</dbReference>
<accession>A0A544Y1B7</accession>
<gene>
    <name evidence="3" type="ORF">FLX08_38215</name>
</gene>
<evidence type="ECO:0000313" key="4">
    <source>
        <dbReference type="Proteomes" id="UP000316541"/>
    </source>
</evidence>
<keyword evidence="3" id="KW-0378">Hydrolase</keyword>
<sequence>MKLSGESVRSHPKDSAMTIQERPQAAELTTSFVTSADGTRIAFHTIGHGPGVVLLHGSMETARNHVTMAEELADAFTVHLPDRRGRGQSGPYGDGYSVRKEVEDLDAVLNETGAHYVFGVSASGVAVLQAARTLPAIHKVAVYEPALLLEDIPQLTGWIDRFDREMAEGKVAAALVTSMLGLRLGPPIMNVMPRRLLTWLTGLLTKSEDKNAKPGDATMRMLAPTLHYEGVLMAELADTLDRFADVQAEVLLLGGSKGLPFLKPALSGLEKTIPHVERIEFPGLDHDASGDVSKRNPAGRPEIVAAELRRFFTAAA</sequence>
<dbReference type="Proteomes" id="UP000316541">
    <property type="component" value="Unassembled WGS sequence"/>
</dbReference>
<evidence type="ECO:0000259" key="2">
    <source>
        <dbReference type="Pfam" id="PF12697"/>
    </source>
</evidence>
<reference evidence="3 4" key="1">
    <citation type="submission" date="2019-07" db="EMBL/GenBank/DDBJ databases">
        <title>Microbispora hainanensis DSM 45428.</title>
        <authorList>
            <person name="Thawai C."/>
        </authorList>
    </citation>
    <scope>NUCLEOTIDE SEQUENCE [LARGE SCALE GENOMIC DNA]</scope>
    <source>
        <strain evidence="3 4">DSM 45428</strain>
    </source>
</reference>
<comment type="caution">
    <text evidence="3">The sequence shown here is derived from an EMBL/GenBank/DDBJ whole genome shotgun (WGS) entry which is preliminary data.</text>
</comment>
<dbReference type="GO" id="GO:0016787">
    <property type="term" value="F:hydrolase activity"/>
    <property type="evidence" value="ECO:0007669"/>
    <property type="project" value="UniProtKB-KW"/>
</dbReference>
<dbReference type="InterPro" id="IPR050228">
    <property type="entry name" value="Carboxylesterase_BioH"/>
</dbReference>
<dbReference type="InterPro" id="IPR029058">
    <property type="entry name" value="AB_hydrolase_fold"/>
</dbReference>
<dbReference type="Pfam" id="PF12697">
    <property type="entry name" value="Abhydrolase_6"/>
    <property type="match status" value="1"/>
</dbReference>
<dbReference type="Gene3D" id="3.40.50.1820">
    <property type="entry name" value="alpha/beta hydrolase"/>
    <property type="match status" value="1"/>
</dbReference>
<name>A0A544Y1B7_9ACTN</name>
<feature type="region of interest" description="Disordered" evidence="1">
    <location>
        <begin position="1"/>
        <end position="24"/>
    </location>
</feature>
<proteinExistence type="predicted"/>
<dbReference type="SUPFAM" id="SSF53474">
    <property type="entry name" value="alpha/beta-Hydrolases"/>
    <property type="match status" value="1"/>
</dbReference>